<dbReference type="RefSeq" id="XP_008075111.1">
    <property type="nucleotide sequence ID" value="XM_008076920.1"/>
</dbReference>
<dbReference type="GeneID" id="19879965"/>
<accession>L2GTK8</accession>
<dbReference type="HOGENOM" id="CLU_2185955_0_0_1"/>
<reference evidence="2" key="1">
    <citation type="submission" date="2011-03" db="EMBL/GenBank/DDBJ databases">
        <title>The genome sequence of Vavraia culicis strain floridensis.</title>
        <authorList>
            <consortium name="The Broad Institute Genome Sequencing Platform"/>
            <person name="Cuomo C."/>
            <person name="Becnel J."/>
            <person name="Sanscrainte N."/>
            <person name="Young S.K."/>
            <person name="Zeng Q."/>
            <person name="Gargeya S."/>
            <person name="Fitzgerald M."/>
            <person name="Haas B."/>
            <person name="Abouelleil A."/>
            <person name="Alvarado L."/>
            <person name="Arachchi H.M."/>
            <person name="Berlin A."/>
            <person name="Chapman S.B."/>
            <person name="Gearin G."/>
            <person name="Goldberg J."/>
            <person name="Griggs A."/>
            <person name="Gujja S."/>
            <person name="Hansen M."/>
            <person name="Heiman D."/>
            <person name="Howarth C."/>
            <person name="Larimer J."/>
            <person name="Lui A."/>
            <person name="MacDonald P.J.P."/>
            <person name="McCowen C."/>
            <person name="Montmayeur A."/>
            <person name="Murphy C."/>
            <person name="Neiman D."/>
            <person name="Pearson M."/>
            <person name="Priest M."/>
            <person name="Roberts A."/>
            <person name="Saif S."/>
            <person name="Shea T."/>
            <person name="Sisk P."/>
            <person name="Stolte C."/>
            <person name="Sykes S."/>
            <person name="Wortman J."/>
            <person name="Nusbaum C."/>
            <person name="Birren B."/>
        </authorList>
    </citation>
    <scope>NUCLEOTIDE SEQUENCE [LARGE SCALE GENOMIC DNA]</scope>
    <source>
        <strain evidence="2">floridensis</strain>
    </source>
</reference>
<evidence type="ECO:0000313" key="1">
    <source>
        <dbReference type="EMBL" id="ELA46420.1"/>
    </source>
</evidence>
<dbReference type="VEuPathDB" id="MicrosporidiaDB:VCUG_02098"/>
<dbReference type="Proteomes" id="UP000011081">
    <property type="component" value="Unassembled WGS sequence"/>
</dbReference>
<dbReference type="AlphaFoldDB" id="L2GTK8"/>
<dbReference type="EMBL" id="GL877446">
    <property type="protein sequence ID" value="ELA46420.1"/>
    <property type="molecule type" value="Genomic_DNA"/>
</dbReference>
<keyword evidence="2" id="KW-1185">Reference proteome</keyword>
<organism evidence="1 2">
    <name type="scientific">Vavraia culicis (isolate floridensis)</name>
    <name type="common">Microsporidian parasite</name>
    <dbReference type="NCBI Taxonomy" id="948595"/>
    <lineage>
        <taxon>Eukaryota</taxon>
        <taxon>Fungi</taxon>
        <taxon>Fungi incertae sedis</taxon>
        <taxon>Microsporidia</taxon>
        <taxon>Pleistophoridae</taxon>
        <taxon>Vavraia</taxon>
    </lineage>
</organism>
<name>L2GTK8_VAVCU</name>
<gene>
    <name evidence="1" type="ORF">VCUG_02098</name>
</gene>
<sequence length="109" mass="12260">MRYNPGKTMLPAVGMKGVLRSAYFGLVPKAFSPVVHDPNDDRFPPQNVPLPVKYVKYGLFNQIAGERPKLKRWVHLTNGLQRWSSLEVKRALAPAVTVRPPTAKRATPR</sequence>
<dbReference type="InParanoid" id="L2GTK8"/>
<protein>
    <submittedName>
        <fullName evidence="1">Uncharacterized protein</fullName>
    </submittedName>
</protein>
<evidence type="ECO:0000313" key="2">
    <source>
        <dbReference type="Proteomes" id="UP000011081"/>
    </source>
</evidence>
<proteinExistence type="predicted"/>